<gene>
    <name evidence="21" type="ORF">A4H34_06770</name>
</gene>
<dbReference type="InterPro" id="IPR007698">
    <property type="entry name" value="AlaDH/PNT_NAD(H)-bd"/>
</dbReference>
<evidence type="ECO:0000256" key="11">
    <source>
        <dbReference type="ARBA" id="ARBA00022989"/>
    </source>
</evidence>
<feature type="transmembrane region" description="Helical" evidence="18">
    <location>
        <begin position="399"/>
        <end position="419"/>
    </location>
</feature>
<proteinExistence type="inferred from homology"/>
<comment type="function">
    <text evidence="1">The transhydrogenation between NADH and NADP is coupled to respiration and ATP hydrolysis and functions as a proton pump across the membrane.</text>
</comment>
<dbReference type="SMART" id="SM01002">
    <property type="entry name" value="AlaDh_PNT_C"/>
    <property type="match status" value="1"/>
</dbReference>
<protein>
    <recommendedName>
        <fullName evidence="15">NAD(P) transhydrogenase subunit alpha</fullName>
        <ecNumber evidence="4">7.1.1.1</ecNumber>
    </recommendedName>
    <alternativeName>
        <fullName evidence="17">Nicotinamide nucleotide transhydrogenase subunit alpha</fullName>
    </alternativeName>
    <alternativeName>
        <fullName evidence="16">Pyridine nucleotide transhydrogenase subunit alpha</fullName>
    </alternativeName>
</protein>
<dbReference type="GO" id="GO:0005886">
    <property type="term" value="C:plasma membrane"/>
    <property type="evidence" value="ECO:0007669"/>
    <property type="project" value="UniProtKB-SubCell"/>
</dbReference>
<name>A0A179B536_9ACTO</name>
<feature type="transmembrane region" description="Helical" evidence="18">
    <location>
        <begin position="425"/>
        <end position="444"/>
    </location>
</feature>
<comment type="similarity">
    <text evidence="3">Belongs to the AlaDH/PNT family.</text>
</comment>
<evidence type="ECO:0000256" key="4">
    <source>
        <dbReference type="ARBA" id="ARBA00012943"/>
    </source>
</evidence>
<dbReference type="Gene3D" id="3.40.50.720">
    <property type="entry name" value="NAD(P)-binding Rossmann-like Domain"/>
    <property type="match status" value="2"/>
</dbReference>
<dbReference type="PANTHER" id="PTHR10160:SF19">
    <property type="entry name" value="PROTON-TRANSLOCATING NAD(P)(+) TRANSHYDROGENASE"/>
    <property type="match status" value="1"/>
</dbReference>
<dbReference type="STRING" id="1823756.A4H34_06770"/>
<keyword evidence="9" id="KW-0521">NADP</keyword>
<feature type="transmembrane region" description="Helical" evidence="18">
    <location>
        <begin position="475"/>
        <end position="498"/>
    </location>
</feature>
<evidence type="ECO:0000256" key="12">
    <source>
        <dbReference type="ARBA" id="ARBA00023027"/>
    </source>
</evidence>
<evidence type="ECO:0000256" key="13">
    <source>
        <dbReference type="ARBA" id="ARBA00023136"/>
    </source>
</evidence>
<dbReference type="CDD" id="cd05304">
    <property type="entry name" value="Rubrum_tdh"/>
    <property type="match status" value="1"/>
</dbReference>
<evidence type="ECO:0000256" key="9">
    <source>
        <dbReference type="ARBA" id="ARBA00022857"/>
    </source>
</evidence>
<dbReference type="InterPro" id="IPR036291">
    <property type="entry name" value="NAD(P)-bd_dom_sf"/>
</dbReference>
<dbReference type="AlphaFoldDB" id="A0A179B536"/>
<dbReference type="NCBIfam" id="TIGR00561">
    <property type="entry name" value="pntA"/>
    <property type="match status" value="1"/>
</dbReference>
<dbReference type="OrthoDB" id="9804592at2"/>
<dbReference type="GO" id="GO:0050661">
    <property type="term" value="F:NADP binding"/>
    <property type="evidence" value="ECO:0007669"/>
    <property type="project" value="TreeGrafter"/>
</dbReference>
<organism evidence="21 22">
    <name type="scientific">Peptidiphaga gingivicola</name>
    <dbReference type="NCBI Taxonomy" id="2741497"/>
    <lineage>
        <taxon>Bacteria</taxon>
        <taxon>Bacillati</taxon>
        <taxon>Actinomycetota</taxon>
        <taxon>Actinomycetes</taxon>
        <taxon>Actinomycetales</taxon>
        <taxon>Actinomycetaceae</taxon>
        <taxon>Peptidiphaga</taxon>
    </lineage>
</organism>
<keyword evidence="11 18" id="KW-1133">Transmembrane helix</keyword>
<dbReference type="Pfam" id="PF01262">
    <property type="entry name" value="AlaDh_PNT_C"/>
    <property type="match status" value="1"/>
</dbReference>
<evidence type="ECO:0000256" key="14">
    <source>
        <dbReference type="ARBA" id="ARBA00048202"/>
    </source>
</evidence>
<dbReference type="NCBIfam" id="NF006942">
    <property type="entry name" value="PRK09424.1"/>
    <property type="match status" value="1"/>
</dbReference>
<evidence type="ECO:0000256" key="17">
    <source>
        <dbReference type="ARBA" id="ARBA00083734"/>
    </source>
</evidence>
<dbReference type="GO" id="GO:0016491">
    <property type="term" value="F:oxidoreductase activity"/>
    <property type="evidence" value="ECO:0007669"/>
    <property type="project" value="InterPro"/>
</dbReference>
<evidence type="ECO:0000259" key="20">
    <source>
        <dbReference type="SMART" id="SM01003"/>
    </source>
</evidence>
<evidence type="ECO:0000256" key="3">
    <source>
        <dbReference type="ARBA" id="ARBA00005689"/>
    </source>
</evidence>
<dbReference type="PANTHER" id="PTHR10160">
    <property type="entry name" value="NAD(P) TRANSHYDROGENASE"/>
    <property type="match status" value="1"/>
</dbReference>
<keyword evidence="13 18" id="KW-0472">Membrane</keyword>
<evidence type="ECO:0000256" key="6">
    <source>
        <dbReference type="ARBA" id="ARBA00022519"/>
    </source>
</evidence>
<keyword evidence="22" id="KW-1185">Reference proteome</keyword>
<keyword evidence="6" id="KW-0997">Cell inner membrane</keyword>
<keyword evidence="12" id="KW-0520">NAD</keyword>
<evidence type="ECO:0000256" key="10">
    <source>
        <dbReference type="ARBA" id="ARBA00022967"/>
    </source>
</evidence>
<dbReference type="InterPro" id="IPR008143">
    <property type="entry name" value="Ala_DH/PNT_CS2"/>
</dbReference>
<evidence type="ECO:0000256" key="1">
    <source>
        <dbReference type="ARBA" id="ARBA00003943"/>
    </source>
</evidence>
<evidence type="ECO:0000313" key="21">
    <source>
        <dbReference type="EMBL" id="OAP86806.1"/>
    </source>
</evidence>
<comment type="caution">
    <text evidence="21">The sequence shown here is derived from an EMBL/GenBank/DDBJ whole genome shotgun (WGS) entry which is preliminary data.</text>
</comment>
<evidence type="ECO:0000259" key="19">
    <source>
        <dbReference type="SMART" id="SM01002"/>
    </source>
</evidence>
<dbReference type="PROSITE" id="PS00837">
    <property type="entry name" value="ALADH_PNT_2"/>
    <property type="match status" value="1"/>
</dbReference>
<dbReference type="SUPFAM" id="SSF51735">
    <property type="entry name" value="NAD(P)-binding Rossmann-fold domains"/>
    <property type="match status" value="1"/>
</dbReference>
<dbReference type="PIRSF" id="PIRSF000203">
    <property type="entry name" value="NADP_transhydrogenase_alpha"/>
    <property type="match status" value="1"/>
</dbReference>
<keyword evidence="7 18" id="KW-0812">Transmembrane</keyword>
<evidence type="ECO:0000256" key="16">
    <source>
        <dbReference type="ARBA" id="ARBA00079788"/>
    </source>
</evidence>
<evidence type="ECO:0000256" key="5">
    <source>
        <dbReference type="ARBA" id="ARBA00022475"/>
    </source>
</evidence>
<dbReference type="Pfam" id="PF05222">
    <property type="entry name" value="AlaDh_PNT_N"/>
    <property type="match status" value="1"/>
</dbReference>
<evidence type="ECO:0000256" key="18">
    <source>
        <dbReference type="SAM" id="Phobius"/>
    </source>
</evidence>
<dbReference type="SUPFAM" id="SSF52283">
    <property type="entry name" value="Formate/glycerate dehydrogenase catalytic domain-like"/>
    <property type="match status" value="1"/>
</dbReference>
<dbReference type="GO" id="GO:0008750">
    <property type="term" value="F:proton-translocating NAD(P)+ transhydrogenase activity"/>
    <property type="evidence" value="ECO:0007669"/>
    <property type="project" value="UniProtKB-EC"/>
</dbReference>
<dbReference type="EC" id="7.1.1.1" evidence="4"/>
<comment type="subcellular location">
    <subcellularLocation>
        <location evidence="2">Cell inner membrane</location>
        <topology evidence="2">Multi-pass membrane protein</topology>
    </subcellularLocation>
</comment>
<sequence length="509" mass="53114">MLIGVPKESRAGETLVAATPDTVGKLIRLGYDVCVEAGAGERSSYPDEQYREAGAQIVDAQGVWAADIITSLDTPSEAKLLNIRRGATLIARMDPASNPEAVERLAAMGVTSVAMDAVPRISRAQSIDVRSSMANVAGYRAVIEAANAFGRLFTGQMTAAGKVPPANVYVIGAGVAGLAAIGTASSLGAVVRGTDVRPETADQVQSLGGEFVEIPVAQESSDGYAQAMSADQELAAREVYSREAAASDIVITTALIPGKPAPLLITAEAVAAMKPGSVIVDLGAANGGNCELTVPGRVTVTDNGVTIIGYTDLAGRLPGQASQLYGQNVVNFFKLATPGKDGVLTLDMDDDVMRAMTVTLHGIVMWPPPPVRVSKARAEKAAPPPPAPTPIRAQETPPWVKPALAVAAALVALLVYFAPRSMSNHFIVFTLACVVGFYVITNVTHSLHTPLMSVTNAISGIIVVGALIQTVNHDAWIQVLAFIAIVVASINIFGGFAVTHRMLKMFQRS</sequence>
<evidence type="ECO:0000256" key="8">
    <source>
        <dbReference type="ARBA" id="ARBA00022741"/>
    </source>
</evidence>
<evidence type="ECO:0000256" key="7">
    <source>
        <dbReference type="ARBA" id="ARBA00022692"/>
    </source>
</evidence>
<evidence type="ECO:0000256" key="2">
    <source>
        <dbReference type="ARBA" id="ARBA00004429"/>
    </source>
</evidence>
<comment type="catalytic activity">
    <reaction evidence="14">
        <text>NAD(+) + NADPH + H(+)(in) = NADH + NADP(+) + H(+)(out)</text>
        <dbReference type="Rhea" id="RHEA:47992"/>
        <dbReference type="ChEBI" id="CHEBI:15378"/>
        <dbReference type="ChEBI" id="CHEBI:57540"/>
        <dbReference type="ChEBI" id="CHEBI:57783"/>
        <dbReference type="ChEBI" id="CHEBI:57945"/>
        <dbReference type="ChEBI" id="CHEBI:58349"/>
        <dbReference type="EC" id="7.1.1.1"/>
    </reaction>
</comment>
<evidence type="ECO:0000313" key="22">
    <source>
        <dbReference type="Proteomes" id="UP000078368"/>
    </source>
</evidence>
<dbReference type="Proteomes" id="UP000078368">
    <property type="component" value="Unassembled WGS sequence"/>
</dbReference>
<keyword evidence="8" id="KW-0547">Nucleotide-binding</keyword>
<reference evidence="21 22" key="1">
    <citation type="submission" date="2016-04" db="EMBL/GenBank/DDBJ databases">
        <title>Peptidophaga gingivicola gen. nov., sp. nov., isolated from human subgingival plaque.</title>
        <authorList>
            <person name="Beall C.J."/>
            <person name="Mokrzan E.M."/>
            <person name="Griffen A.L."/>
            <person name="Leys E.J."/>
        </authorList>
    </citation>
    <scope>NUCLEOTIDE SEQUENCE [LARGE SCALE GENOMIC DNA]</scope>
    <source>
        <strain evidence="21 22">BA112</strain>
    </source>
</reference>
<dbReference type="GO" id="GO:0006740">
    <property type="term" value="P:NADPH regeneration"/>
    <property type="evidence" value="ECO:0007669"/>
    <property type="project" value="TreeGrafter"/>
</dbReference>
<feature type="domain" description="Alanine dehydrogenase/pyridine nucleotide transhydrogenase NAD(H)-binding" evidence="19">
    <location>
        <begin position="146"/>
        <end position="309"/>
    </location>
</feature>
<evidence type="ECO:0000256" key="15">
    <source>
        <dbReference type="ARBA" id="ARBA00071831"/>
    </source>
</evidence>
<keyword evidence="10" id="KW-1278">Translocase</keyword>
<dbReference type="SMART" id="SM01003">
    <property type="entry name" value="AlaDh_PNT_N"/>
    <property type="match status" value="1"/>
</dbReference>
<dbReference type="Pfam" id="PF12769">
    <property type="entry name" value="PNTB_4TM"/>
    <property type="match status" value="1"/>
</dbReference>
<feature type="domain" description="Alanine dehydrogenase/pyridine nucleotide transhydrogenase N-terminal" evidence="20">
    <location>
        <begin position="4"/>
        <end position="137"/>
    </location>
</feature>
<keyword evidence="5" id="KW-1003">Cell membrane</keyword>
<dbReference type="InterPro" id="IPR026255">
    <property type="entry name" value="NADP_transhyd_a"/>
</dbReference>
<dbReference type="InterPro" id="IPR007886">
    <property type="entry name" value="AlaDH/PNT_N"/>
</dbReference>
<dbReference type="RefSeq" id="WP_009198862.1">
    <property type="nucleotide sequence ID" value="NZ_LVZK01000001.1"/>
</dbReference>
<dbReference type="FunFam" id="3.40.50.720:FF:000028">
    <property type="entry name" value="NAD(P) transhydrogenase subunit alpha"/>
    <property type="match status" value="1"/>
</dbReference>
<dbReference type="InterPro" id="IPR024605">
    <property type="entry name" value="NADP_transhyd_a_C"/>
</dbReference>
<accession>A0A179B536</accession>
<dbReference type="EMBL" id="LVZK01000001">
    <property type="protein sequence ID" value="OAP86806.1"/>
    <property type="molecule type" value="Genomic_DNA"/>
</dbReference>